<dbReference type="EMBL" id="BARS01009834">
    <property type="protein sequence ID" value="GAF80227.1"/>
    <property type="molecule type" value="Genomic_DNA"/>
</dbReference>
<comment type="caution">
    <text evidence="1">The sequence shown here is derived from an EMBL/GenBank/DDBJ whole genome shotgun (WGS) entry which is preliminary data.</text>
</comment>
<name>X0SWC4_9ZZZZ</name>
<sequence>MGNSGKHIFVLGAGASHESANTPLGRDLVWKYHIDCADLLLDINGAPDQSEENIIYSNFSKFVRLAASIYPKLAWLPKEWENRGWKAFDLHEKLLKKHYVDEMLERLQKQGNKKGVSLVKQLMFEHIAQTSFNSQDTSYNNTLYKRFVKEILKNKAPQSTSVISLNFDYMLQEKEFVNEVYFDYLIDFDCIDTHRAEFYRRSNPIPLIKLHGSIDWGICENCGRLHLYFPDMDSMSYKGKVCANKECGGIVTPFIVPHEKY</sequence>
<protein>
    <recommendedName>
        <fullName evidence="2">Deacetylase sirtuin-type domain-containing protein</fullName>
    </recommendedName>
</protein>
<evidence type="ECO:0000313" key="1">
    <source>
        <dbReference type="EMBL" id="GAF80227.1"/>
    </source>
</evidence>
<dbReference type="InterPro" id="IPR029035">
    <property type="entry name" value="DHS-like_NAD/FAD-binding_dom"/>
</dbReference>
<reference evidence="1" key="1">
    <citation type="journal article" date="2014" name="Front. Microbiol.">
        <title>High frequency of phylogenetically diverse reductive dehalogenase-homologous genes in deep subseafloor sedimentary metagenomes.</title>
        <authorList>
            <person name="Kawai M."/>
            <person name="Futagami T."/>
            <person name="Toyoda A."/>
            <person name="Takaki Y."/>
            <person name="Nishi S."/>
            <person name="Hori S."/>
            <person name="Arai W."/>
            <person name="Tsubouchi T."/>
            <person name="Morono Y."/>
            <person name="Uchiyama I."/>
            <person name="Ito T."/>
            <person name="Fujiyama A."/>
            <person name="Inagaki F."/>
            <person name="Takami H."/>
        </authorList>
    </citation>
    <scope>NUCLEOTIDE SEQUENCE</scope>
    <source>
        <strain evidence="1">Expedition CK06-06</strain>
    </source>
</reference>
<dbReference type="SUPFAM" id="SSF52467">
    <property type="entry name" value="DHS-like NAD/FAD-binding domain"/>
    <property type="match status" value="1"/>
</dbReference>
<evidence type="ECO:0008006" key="2">
    <source>
        <dbReference type="Google" id="ProtNLM"/>
    </source>
</evidence>
<organism evidence="1">
    <name type="scientific">marine sediment metagenome</name>
    <dbReference type="NCBI Taxonomy" id="412755"/>
    <lineage>
        <taxon>unclassified sequences</taxon>
        <taxon>metagenomes</taxon>
        <taxon>ecological metagenomes</taxon>
    </lineage>
</organism>
<feature type="non-terminal residue" evidence="1">
    <location>
        <position position="261"/>
    </location>
</feature>
<gene>
    <name evidence="1" type="ORF">S01H1_18396</name>
</gene>
<accession>X0SWC4</accession>
<dbReference type="AlphaFoldDB" id="X0SWC4"/>
<proteinExistence type="predicted"/>